<evidence type="ECO:0000313" key="3">
    <source>
        <dbReference type="EnsemblPlants" id="KEH30460"/>
    </source>
</evidence>
<reference evidence="3" key="3">
    <citation type="submission" date="2015-04" db="UniProtKB">
        <authorList>
            <consortium name="EnsemblPlants"/>
        </authorList>
    </citation>
    <scope>IDENTIFICATION</scope>
    <source>
        <strain evidence="3">cv. Jemalong A17</strain>
    </source>
</reference>
<dbReference type="AlphaFoldDB" id="A0A072UX71"/>
<name>A0A072UX71_MEDTR</name>
<evidence type="ECO:0000256" key="1">
    <source>
        <dbReference type="SAM" id="MobiDB-lite"/>
    </source>
</evidence>
<reference evidence="2 4" key="1">
    <citation type="journal article" date="2011" name="Nature">
        <title>The Medicago genome provides insight into the evolution of rhizobial symbioses.</title>
        <authorList>
            <person name="Young N.D."/>
            <person name="Debelle F."/>
            <person name="Oldroyd G.E."/>
            <person name="Geurts R."/>
            <person name="Cannon S.B."/>
            <person name="Udvardi M.K."/>
            <person name="Benedito V.A."/>
            <person name="Mayer K.F."/>
            <person name="Gouzy J."/>
            <person name="Schoof H."/>
            <person name="Van de Peer Y."/>
            <person name="Proost S."/>
            <person name="Cook D.R."/>
            <person name="Meyers B.C."/>
            <person name="Spannagl M."/>
            <person name="Cheung F."/>
            <person name="De Mita S."/>
            <person name="Krishnakumar V."/>
            <person name="Gundlach H."/>
            <person name="Zhou S."/>
            <person name="Mudge J."/>
            <person name="Bharti A.K."/>
            <person name="Murray J.D."/>
            <person name="Naoumkina M.A."/>
            <person name="Rosen B."/>
            <person name="Silverstein K.A."/>
            <person name="Tang H."/>
            <person name="Rombauts S."/>
            <person name="Zhao P.X."/>
            <person name="Zhou P."/>
            <person name="Barbe V."/>
            <person name="Bardou P."/>
            <person name="Bechner M."/>
            <person name="Bellec A."/>
            <person name="Berger A."/>
            <person name="Berges H."/>
            <person name="Bidwell S."/>
            <person name="Bisseling T."/>
            <person name="Choisne N."/>
            <person name="Couloux A."/>
            <person name="Denny R."/>
            <person name="Deshpande S."/>
            <person name="Dai X."/>
            <person name="Doyle J.J."/>
            <person name="Dudez A.M."/>
            <person name="Farmer A.D."/>
            <person name="Fouteau S."/>
            <person name="Franken C."/>
            <person name="Gibelin C."/>
            <person name="Gish J."/>
            <person name="Goldstein S."/>
            <person name="Gonzalez A.J."/>
            <person name="Green P.J."/>
            <person name="Hallab A."/>
            <person name="Hartog M."/>
            <person name="Hua A."/>
            <person name="Humphray S.J."/>
            <person name="Jeong D.H."/>
            <person name="Jing Y."/>
            <person name="Jocker A."/>
            <person name="Kenton S.M."/>
            <person name="Kim D.J."/>
            <person name="Klee K."/>
            <person name="Lai H."/>
            <person name="Lang C."/>
            <person name="Lin S."/>
            <person name="Macmil S.L."/>
            <person name="Magdelenat G."/>
            <person name="Matthews L."/>
            <person name="McCorrison J."/>
            <person name="Monaghan E.L."/>
            <person name="Mun J.H."/>
            <person name="Najar F.Z."/>
            <person name="Nicholson C."/>
            <person name="Noirot C."/>
            <person name="O'Bleness M."/>
            <person name="Paule C.R."/>
            <person name="Poulain J."/>
            <person name="Prion F."/>
            <person name="Qin B."/>
            <person name="Qu C."/>
            <person name="Retzel E.F."/>
            <person name="Riddle C."/>
            <person name="Sallet E."/>
            <person name="Samain S."/>
            <person name="Samson N."/>
            <person name="Sanders I."/>
            <person name="Saurat O."/>
            <person name="Scarpelli C."/>
            <person name="Schiex T."/>
            <person name="Segurens B."/>
            <person name="Severin A.J."/>
            <person name="Sherrier D.J."/>
            <person name="Shi R."/>
            <person name="Sims S."/>
            <person name="Singer S.R."/>
            <person name="Sinharoy S."/>
            <person name="Sterck L."/>
            <person name="Viollet A."/>
            <person name="Wang B.B."/>
            <person name="Wang K."/>
            <person name="Wang M."/>
            <person name="Wang X."/>
            <person name="Warfsmann J."/>
            <person name="Weissenbach J."/>
            <person name="White D.D."/>
            <person name="White J.D."/>
            <person name="Wiley G.B."/>
            <person name="Wincker P."/>
            <person name="Xing Y."/>
            <person name="Yang L."/>
            <person name="Yao Z."/>
            <person name="Ying F."/>
            <person name="Zhai J."/>
            <person name="Zhou L."/>
            <person name="Zuber A."/>
            <person name="Denarie J."/>
            <person name="Dixon R.A."/>
            <person name="May G.D."/>
            <person name="Schwartz D.C."/>
            <person name="Rogers J."/>
            <person name="Quetier F."/>
            <person name="Town C.D."/>
            <person name="Roe B.A."/>
        </authorList>
    </citation>
    <scope>NUCLEOTIDE SEQUENCE [LARGE SCALE GENOMIC DNA]</scope>
    <source>
        <strain evidence="2">A17</strain>
        <strain evidence="3 4">cv. Jemalong A17</strain>
    </source>
</reference>
<proteinExistence type="predicted"/>
<dbReference type="PaxDb" id="3880-AES89218"/>
<protein>
    <submittedName>
        <fullName evidence="2 3">Uncharacterized protein</fullName>
    </submittedName>
</protein>
<dbReference type="Proteomes" id="UP000002051">
    <property type="component" value="Chromosome 4"/>
</dbReference>
<keyword evidence="4" id="KW-1185">Reference proteome</keyword>
<accession>A0A072UX71</accession>
<feature type="compositionally biased region" description="Polar residues" evidence="1">
    <location>
        <begin position="1"/>
        <end position="29"/>
    </location>
</feature>
<dbReference type="HOGENOM" id="CLU_2444183_0_0_1"/>
<evidence type="ECO:0000313" key="4">
    <source>
        <dbReference type="Proteomes" id="UP000002051"/>
    </source>
</evidence>
<gene>
    <name evidence="2" type="ordered locus">MTR_4g071285</name>
</gene>
<evidence type="ECO:0000313" key="2">
    <source>
        <dbReference type="EMBL" id="KEH30460.1"/>
    </source>
</evidence>
<sequence length="90" mass="9852">MQWSMQMDTTTHRGANSGSYLNQEKNTNLGGEVDTNMKISSIGNKVAVSGKWRNGVASGKWRNGVASEKVQPCQFDSEEEENCCYKGVGC</sequence>
<dbReference type="EnsemblPlants" id="KEH30460">
    <property type="protein sequence ID" value="KEH30460"/>
    <property type="gene ID" value="MTR_4g071285"/>
</dbReference>
<feature type="region of interest" description="Disordered" evidence="1">
    <location>
        <begin position="1"/>
        <end position="33"/>
    </location>
</feature>
<dbReference type="EMBL" id="CM001220">
    <property type="protein sequence ID" value="KEH30460.1"/>
    <property type="molecule type" value="Genomic_DNA"/>
</dbReference>
<organism evidence="2 4">
    <name type="scientific">Medicago truncatula</name>
    <name type="common">Barrel medic</name>
    <name type="synonym">Medicago tribuloides</name>
    <dbReference type="NCBI Taxonomy" id="3880"/>
    <lineage>
        <taxon>Eukaryota</taxon>
        <taxon>Viridiplantae</taxon>
        <taxon>Streptophyta</taxon>
        <taxon>Embryophyta</taxon>
        <taxon>Tracheophyta</taxon>
        <taxon>Spermatophyta</taxon>
        <taxon>Magnoliopsida</taxon>
        <taxon>eudicotyledons</taxon>
        <taxon>Gunneridae</taxon>
        <taxon>Pentapetalae</taxon>
        <taxon>rosids</taxon>
        <taxon>fabids</taxon>
        <taxon>Fabales</taxon>
        <taxon>Fabaceae</taxon>
        <taxon>Papilionoideae</taxon>
        <taxon>50 kb inversion clade</taxon>
        <taxon>NPAAA clade</taxon>
        <taxon>Hologalegina</taxon>
        <taxon>IRL clade</taxon>
        <taxon>Trifolieae</taxon>
        <taxon>Medicago</taxon>
    </lineage>
</organism>
<reference evidence="2 4" key="2">
    <citation type="journal article" date="2014" name="BMC Genomics">
        <title>An improved genome release (version Mt4.0) for the model legume Medicago truncatula.</title>
        <authorList>
            <person name="Tang H."/>
            <person name="Krishnakumar V."/>
            <person name="Bidwell S."/>
            <person name="Rosen B."/>
            <person name="Chan A."/>
            <person name="Zhou S."/>
            <person name="Gentzbittel L."/>
            <person name="Childs K.L."/>
            <person name="Yandell M."/>
            <person name="Gundlach H."/>
            <person name="Mayer K.F."/>
            <person name="Schwartz D.C."/>
            <person name="Town C.D."/>
        </authorList>
    </citation>
    <scope>GENOME REANNOTATION</scope>
    <source>
        <strain evidence="2">A17</strain>
        <strain evidence="3 4">cv. Jemalong A17</strain>
    </source>
</reference>